<proteinExistence type="predicted"/>
<keyword evidence="2" id="KW-1185">Reference proteome</keyword>
<dbReference type="HOGENOM" id="CLU_1602347_0_0_1"/>
<sequence>MGSSGYLAHGRSTSYVNTFFHYRPVSLLLVCTTCFDECKCNCNHNNCHDGLATRTATTTATSIENAYSRDDFDMEYEGCGLGHGYCLGLDRFNTLPGTLYWPKSYPWPPLLSRVVVLCSLFVAFLPLPHATHDFRNLVFDLYVMAHHPGLTPCPTGASRLSEVKSG</sequence>
<protein>
    <submittedName>
        <fullName evidence="1">Uncharacterized protein</fullName>
    </submittedName>
</protein>
<accession>A0A017SIP2</accession>
<dbReference type="Proteomes" id="UP000019804">
    <property type="component" value="Unassembled WGS sequence"/>
</dbReference>
<dbReference type="GeneID" id="63693622"/>
<evidence type="ECO:0000313" key="2">
    <source>
        <dbReference type="Proteomes" id="UP000019804"/>
    </source>
</evidence>
<reference evidence="2" key="1">
    <citation type="journal article" date="2014" name="Nat. Commun.">
        <title>Genomic adaptations of the halophilic Dead Sea filamentous fungus Eurotium rubrum.</title>
        <authorList>
            <person name="Kis-Papo T."/>
            <person name="Weig A.R."/>
            <person name="Riley R."/>
            <person name="Persoh D."/>
            <person name="Salamov A."/>
            <person name="Sun H."/>
            <person name="Lipzen A."/>
            <person name="Wasser S.P."/>
            <person name="Rambold G."/>
            <person name="Grigoriev I.V."/>
            <person name="Nevo E."/>
        </authorList>
    </citation>
    <scope>NUCLEOTIDE SEQUENCE [LARGE SCALE GENOMIC DNA]</scope>
    <source>
        <strain evidence="2">CBS 135680</strain>
    </source>
</reference>
<dbReference type="EMBL" id="KK088419">
    <property type="protein sequence ID" value="EYE96165.1"/>
    <property type="molecule type" value="Genomic_DNA"/>
</dbReference>
<gene>
    <name evidence="1" type="ORF">EURHEDRAFT_364165</name>
</gene>
<dbReference type="AlphaFoldDB" id="A0A017SIP2"/>
<evidence type="ECO:0000313" key="1">
    <source>
        <dbReference type="EMBL" id="EYE96165.1"/>
    </source>
</evidence>
<dbReference type="RefSeq" id="XP_040639853.1">
    <property type="nucleotide sequence ID" value="XM_040778498.1"/>
</dbReference>
<organism evidence="1 2">
    <name type="scientific">Aspergillus ruber (strain CBS 135680)</name>
    <dbReference type="NCBI Taxonomy" id="1388766"/>
    <lineage>
        <taxon>Eukaryota</taxon>
        <taxon>Fungi</taxon>
        <taxon>Dikarya</taxon>
        <taxon>Ascomycota</taxon>
        <taxon>Pezizomycotina</taxon>
        <taxon>Eurotiomycetes</taxon>
        <taxon>Eurotiomycetidae</taxon>
        <taxon>Eurotiales</taxon>
        <taxon>Aspergillaceae</taxon>
        <taxon>Aspergillus</taxon>
        <taxon>Aspergillus subgen. Aspergillus</taxon>
    </lineage>
</organism>
<name>A0A017SIP2_ASPRC</name>